<organism evidence="2 3">
    <name type="scientific">Kangiella geojedonensis</name>
    <dbReference type="NCBI Taxonomy" id="914150"/>
    <lineage>
        <taxon>Bacteria</taxon>
        <taxon>Pseudomonadati</taxon>
        <taxon>Pseudomonadota</taxon>
        <taxon>Gammaproteobacteria</taxon>
        <taxon>Kangiellales</taxon>
        <taxon>Kangiellaceae</taxon>
        <taxon>Kangiella</taxon>
    </lineage>
</organism>
<dbReference type="STRING" id="914150.TQ33_0049"/>
<dbReference type="InterPro" id="IPR011322">
    <property type="entry name" value="N-reg_PII-like_a/b"/>
</dbReference>
<dbReference type="SUPFAM" id="SSF54913">
    <property type="entry name" value="GlnB-like"/>
    <property type="match status" value="1"/>
</dbReference>
<dbReference type="HOGENOM" id="CLU_2633361_0_0_6"/>
<evidence type="ECO:0000259" key="1">
    <source>
        <dbReference type="Pfam" id="PF09413"/>
    </source>
</evidence>
<evidence type="ECO:0000313" key="3">
    <source>
        <dbReference type="Proteomes" id="UP000034071"/>
    </source>
</evidence>
<keyword evidence="3" id="KW-1185">Reference proteome</keyword>
<dbReference type="InterPro" id="IPR018551">
    <property type="entry name" value="DUF2007"/>
</dbReference>
<dbReference type="Pfam" id="PF09413">
    <property type="entry name" value="DUF2007"/>
    <property type="match status" value="1"/>
</dbReference>
<evidence type="ECO:0000313" key="2">
    <source>
        <dbReference type="EMBL" id="AKE51041.1"/>
    </source>
</evidence>
<sequence length="77" mass="8159">MALAVVASYTDTMQAHIAKGLLEAHGIEATLLHDGFHSTYGSAIGEVPLMVDEENLVRAGEILNTELTDDALDSFSA</sequence>
<dbReference type="KEGG" id="kge:TQ33_0049"/>
<name>A0A0F6RBC9_9GAMM</name>
<dbReference type="RefSeq" id="WP_046560284.1">
    <property type="nucleotide sequence ID" value="NZ_CP010975.1"/>
</dbReference>
<dbReference type="Gene3D" id="3.30.70.790">
    <property type="entry name" value="UreE, C-terminal domain"/>
    <property type="match status" value="1"/>
</dbReference>
<dbReference type="EMBL" id="CP010975">
    <property type="protein sequence ID" value="AKE51041.1"/>
    <property type="molecule type" value="Genomic_DNA"/>
</dbReference>
<proteinExistence type="predicted"/>
<dbReference type="Proteomes" id="UP000034071">
    <property type="component" value="Chromosome"/>
</dbReference>
<dbReference type="OrthoDB" id="8480302at2"/>
<feature type="domain" description="DUF2007" evidence="1">
    <location>
        <begin position="6"/>
        <end position="64"/>
    </location>
</feature>
<accession>A0A0F6RBC9</accession>
<protein>
    <recommendedName>
        <fullName evidence="1">DUF2007 domain-containing protein</fullName>
    </recommendedName>
</protein>
<gene>
    <name evidence="2" type="ORF">TQ33_0049</name>
</gene>
<reference evidence="2 3" key="1">
    <citation type="submission" date="2015-02" db="EMBL/GenBank/DDBJ databases">
        <title>Complete genome sequence of Kangiella geojedonensis strain YCS-5T.</title>
        <authorList>
            <person name="Kim K.M."/>
        </authorList>
    </citation>
    <scope>NUCLEOTIDE SEQUENCE [LARGE SCALE GENOMIC DNA]</scope>
    <source>
        <strain evidence="2 3">YCS-5</strain>
    </source>
</reference>
<dbReference type="AlphaFoldDB" id="A0A0F6RBC9"/>